<evidence type="ECO:0000313" key="2">
    <source>
        <dbReference type="EMBL" id="SPQ01147.1"/>
    </source>
</evidence>
<accession>A0A2U3QIB6</accession>
<protein>
    <recommendedName>
        <fullName evidence="4">Desulfoferrodoxin N-terminal domain-containing protein</fullName>
    </recommendedName>
</protein>
<feature type="compositionally biased region" description="Basic residues" evidence="1">
    <location>
        <begin position="77"/>
        <end position="89"/>
    </location>
</feature>
<organism evidence="2 3">
    <name type="scientific">Candidatus Sulfobium mesophilum</name>
    <dbReference type="NCBI Taxonomy" id="2016548"/>
    <lineage>
        <taxon>Bacteria</taxon>
        <taxon>Pseudomonadati</taxon>
        <taxon>Nitrospirota</taxon>
        <taxon>Nitrospiria</taxon>
        <taxon>Nitrospirales</taxon>
        <taxon>Nitrospiraceae</taxon>
        <taxon>Candidatus Sulfobium</taxon>
    </lineage>
</organism>
<keyword evidence="3" id="KW-1185">Reference proteome</keyword>
<sequence length="89" mass="9614">MKKGEDMAGVVTYECRKCGCEIIVSGADESYLRPIYCCGTEVARISPSRQTVARKIKRKTSAKAPIKASSSKEGKTVKKAMVRRKGSGG</sequence>
<dbReference type="EMBL" id="OUUY01000091">
    <property type="protein sequence ID" value="SPQ01147.1"/>
    <property type="molecule type" value="Genomic_DNA"/>
</dbReference>
<evidence type="ECO:0000256" key="1">
    <source>
        <dbReference type="SAM" id="MobiDB-lite"/>
    </source>
</evidence>
<proteinExistence type="predicted"/>
<name>A0A2U3QIB6_9BACT</name>
<gene>
    <name evidence="2" type="ORF">NBG4_440019</name>
</gene>
<evidence type="ECO:0000313" key="3">
    <source>
        <dbReference type="Proteomes" id="UP000245125"/>
    </source>
</evidence>
<dbReference type="AlphaFoldDB" id="A0A2U3QIB6"/>
<feature type="region of interest" description="Disordered" evidence="1">
    <location>
        <begin position="53"/>
        <end position="89"/>
    </location>
</feature>
<evidence type="ECO:0008006" key="4">
    <source>
        <dbReference type="Google" id="ProtNLM"/>
    </source>
</evidence>
<dbReference type="Proteomes" id="UP000245125">
    <property type="component" value="Unassembled WGS sequence"/>
</dbReference>
<reference evidence="3" key="1">
    <citation type="submission" date="2018-03" db="EMBL/GenBank/DDBJ databases">
        <authorList>
            <person name="Zecchin S."/>
        </authorList>
    </citation>
    <scope>NUCLEOTIDE SEQUENCE [LARGE SCALE GENOMIC DNA]</scope>
</reference>